<evidence type="ECO:0000259" key="2">
    <source>
        <dbReference type="PROSITE" id="PS50943"/>
    </source>
</evidence>
<dbReference type="Proteomes" id="UP000271783">
    <property type="component" value="Unassembled WGS sequence"/>
</dbReference>
<reference evidence="3 4" key="1">
    <citation type="submission" date="2018-11" db="EMBL/GenBank/DDBJ databases">
        <title>Genomic Encyclopedia of Type Strains, Phase IV (KMG-IV): sequencing the most valuable type-strain genomes for metagenomic binning, comparative biology and taxonomic classification.</title>
        <authorList>
            <person name="Goeker M."/>
        </authorList>
    </citation>
    <scope>NUCLEOTIDE SEQUENCE [LARGE SCALE GENOMIC DNA]</scope>
    <source>
        <strain evidence="3 4">DSM 11977</strain>
    </source>
</reference>
<dbReference type="PANTHER" id="PTHR46797:SF19">
    <property type="entry name" value="BLL2473 PROTEIN"/>
    <property type="match status" value="1"/>
</dbReference>
<proteinExistence type="predicted"/>
<dbReference type="CDD" id="cd02209">
    <property type="entry name" value="cupin_XRE_C"/>
    <property type="match status" value="1"/>
</dbReference>
<dbReference type="PROSITE" id="PS50943">
    <property type="entry name" value="HTH_CROC1"/>
    <property type="match status" value="1"/>
</dbReference>
<dbReference type="InterPro" id="IPR013096">
    <property type="entry name" value="Cupin_2"/>
</dbReference>
<sequence length="220" mass="25500">MNYHDFEKPLYNDKFKLSICYTINIIIKINYKKQVFILNEYNKDIGNRIRELRELSDITISEIASDLNIKEETYIQYENGEVDIPASFLYELAHIFKVDLGLLLTGEESRMSIFDVTRANKGVAVDRRKEYLHENLCSKFIHKKAETFLVVVDPEKNPVPSLNSHPGQEFNYVLEGSLKIYIHNNEIILNEGDSIFFDSAHRHAMVALNDKPAKFLAVII</sequence>
<dbReference type="InterPro" id="IPR010982">
    <property type="entry name" value="Lambda_DNA-bd_dom_sf"/>
</dbReference>
<dbReference type="PANTHER" id="PTHR46797">
    <property type="entry name" value="HTH-TYPE TRANSCRIPTIONAL REGULATOR"/>
    <property type="match status" value="1"/>
</dbReference>
<dbReference type="InterPro" id="IPR011051">
    <property type="entry name" value="RmlC_Cupin_sf"/>
</dbReference>
<dbReference type="GO" id="GO:0005829">
    <property type="term" value="C:cytosol"/>
    <property type="evidence" value="ECO:0007669"/>
    <property type="project" value="TreeGrafter"/>
</dbReference>
<organism evidence="3 4">
    <name type="scientific">Methanobrevibacter gottschalkii DSM 11977</name>
    <dbReference type="NCBI Taxonomy" id="1122229"/>
    <lineage>
        <taxon>Archaea</taxon>
        <taxon>Methanobacteriati</taxon>
        <taxon>Methanobacteriota</taxon>
        <taxon>Methanomada group</taxon>
        <taxon>Methanobacteria</taxon>
        <taxon>Methanobacteriales</taxon>
        <taxon>Methanobacteriaceae</taxon>
        <taxon>Methanobrevibacter</taxon>
    </lineage>
</organism>
<evidence type="ECO:0000313" key="3">
    <source>
        <dbReference type="EMBL" id="RPF50738.1"/>
    </source>
</evidence>
<accession>A0A3N5BM24</accession>
<dbReference type="Gene3D" id="1.10.260.40">
    <property type="entry name" value="lambda repressor-like DNA-binding domains"/>
    <property type="match status" value="1"/>
</dbReference>
<comment type="caution">
    <text evidence="3">The sequence shown here is derived from an EMBL/GenBank/DDBJ whole genome shotgun (WGS) entry which is preliminary data.</text>
</comment>
<dbReference type="CDD" id="cd00093">
    <property type="entry name" value="HTH_XRE"/>
    <property type="match status" value="1"/>
</dbReference>
<dbReference type="Pfam" id="PF12844">
    <property type="entry name" value="HTH_19"/>
    <property type="match status" value="1"/>
</dbReference>
<dbReference type="GO" id="GO:0003677">
    <property type="term" value="F:DNA binding"/>
    <property type="evidence" value="ECO:0007669"/>
    <property type="project" value="UniProtKB-KW"/>
</dbReference>
<gene>
    <name evidence="3" type="ORF">EDC42_1391</name>
</gene>
<dbReference type="AlphaFoldDB" id="A0A3N5BM24"/>
<dbReference type="SUPFAM" id="SSF47413">
    <property type="entry name" value="lambda repressor-like DNA-binding domains"/>
    <property type="match status" value="1"/>
</dbReference>
<evidence type="ECO:0000256" key="1">
    <source>
        <dbReference type="ARBA" id="ARBA00023125"/>
    </source>
</evidence>
<dbReference type="EMBL" id="RKRG01000003">
    <property type="protein sequence ID" value="RPF50738.1"/>
    <property type="molecule type" value="Genomic_DNA"/>
</dbReference>
<keyword evidence="1" id="KW-0238">DNA-binding</keyword>
<dbReference type="SMART" id="SM00530">
    <property type="entry name" value="HTH_XRE"/>
    <property type="match status" value="1"/>
</dbReference>
<name>A0A3N5BM24_9EURY</name>
<dbReference type="InterPro" id="IPR001387">
    <property type="entry name" value="Cro/C1-type_HTH"/>
</dbReference>
<keyword evidence="4" id="KW-1185">Reference proteome</keyword>
<protein>
    <submittedName>
        <fullName evidence="3">XRE family transcriptional regulator</fullName>
    </submittedName>
</protein>
<dbReference type="GO" id="GO:0003700">
    <property type="term" value="F:DNA-binding transcription factor activity"/>
    <property type="evidence" value="ECO:0007669"/>
    <property type="project" value="TreeGrafter"/>
</dbReference>
<dbReference type="InterPro" id="IPR050807">
    <property type="entry name" value="TransReg_Diox_bact_type"/>
</dbReference>
<dbReference type="Pfam" id="PF07883">
    <property type="entry name" value="Cupin_2"/>
    <property type="match status" value="1"/>
</dbReference>
<evidence type="ECO:0000313" key="4">
    <source>
        <dbReference type="Proteomes" id="UP000271783"/>
    </source>
</evidence>
<dbReference type="InterPro" id="IPR014710">
    <property type="entry name" value="RmlC-like_jellyroll"/>
</dbReference>
<dbReference type="SUPFAM" id="SSF51182">
    <property type="entry name" value="RmlC-like cupins"/>
    <property type="match status" value="1"/>
</dbReference>
<feature type="domain" description="HTH cro/C1-type" evidence="2">
    <location>
        <begin position="49"/>
        <end position="103"/>
    </location>
</feature>
<dbReference type="Gene3D" id="2.60.120.10">
    <property type="entry name" value="Jelly Rolls"/>
    <property type="match status" value="1"/>
</dbReference>